<dbReference type="AlphaFoldDB" id="A0A397SIH2"/>
<keyword evidence="2" id="KW-0804">Transcription</keyword>
<dbReference type="InterPro" id="IPR011263">
    <property type="entry name" value="DNA-dir_RNA_pol_RpoA/D/Rpb3"/>
</dbReference>
<keyword evidence="1" id="KW-0240">DNA-directed RNA polymerase</keyword>
<evidence type="ECO:0000313" key="4">
    <source>
        <dbReference type="EMBL" id="RIA82591.1"/>
    </source>
</evidence>
<proteinExistence type="predicted"/>
<gene>
    <name evidence="4" type="ORF">C1645_835143</name>
</gene>
<dbReference type="EMBL" id="QKYT01000651">
    <property type="protein sequence ID" value="RIA82591.1"/>
    <property type="molecule type" value="Genomic_DNA"/>
</dbReference>
<sequence>MSKLVLAFRQFRHVEIFWHFGISTVNIEELPFAASRVELEIRGVSTAVINALRRVVMDEMPGYALCIPDNGLDFRRTDPLMMQYFVELELNIPLKPKLSETFINEQRFSLNVTNPHPNKSIYVLSQHLEPDPPLMELIFNPTFPIAALQPSKSIIIKDIYIGQGIGRKDAKYHVACRSAHTHLDIKEYSLEEITEAGGLACRESGYKESSLISNPRHHKLTLMVRATSAKKYKEECRFVLISYGIKYRVFPYEDASNGCTLQVPEETHTIGNLIQKTVFEQEKGKIFVKYEVLSSKNMIELTIRYVNDIIPILIKAIQQCIQIFDIIQQGIQDSGVPKHKSLSRQI</sequence>
<dbReference type="Gene3D" id="3.30.1360.10">
    <property type="entry name" value="RNA polymerase, RBP11-like subunit"/>
    <property type="match status" value="1"/>
</dbReference>
<dbReference type="InterPro" id="IPR036603">
    <property type="entry name" value="RBP11-like"/>
</dbReference>
<evidence type="ECO:0000256" key="2">
    <source>
        <dbReference type="ARBA" id="ARBA00023163"/>
    </source>
</evidence>
<keyword evidence="5" id="KW-1185">Reference proteome</keyword>
<dbReference type="SUPFAM" id="SSF55257">
    <property type="entry name" value="RBP11-like subunits of RNA polymerase"/>
    <property type="match status" value="2"/>
</dbReference>
<accession>A0A397SIH2</accession>
<protein>
    <recommendedName>
        <fullName evidence="3">DNA-directed RNA polymerase RpoA/D/Rpb3-type domain-containing protein</fullName>
    </recommendedName>
</protein>
<evidence type="ECO:0000256" key="1">
    <source>
        <dbReference type="ARBA" id="ARBA00022478"/>
    </source>
</evidence>
<name>A0A397SIH2_9GLOM</name>
<comment type="caution">
    <text evidence="4">The sequence shown here is derived from an EMBL/GenBank/DDBJ whole genome shotgun (WGS) entry which is preliminary data.</text>
</comment>
<reference evidence="4 5" key="1">
    <citation type="submission" date="2018-06" db="EMBL/GenBank/DDBJ databases">
        <title>Comparative genomics reveals the genomic features of Rhizophagus irregularis, R. cerebriforme, R. diaphanum and Gigaspora rosea, and their symbiotic lifestyle signature.</title>
        <authorList>
            <person name="Morin E."/>
            <person name="San Clemente H."/>
            <person name="Chen E.C.H."/>
            <person name="De La Providencia I."/>
            <person name="Hainaut M."/>
            <person name="Kuo A."/>
            <person name="Kohler A."/>
            <person name="Murat C."/>
            <person name="Tang N."/>
            <person name="Roy S."/>
            <person name="Loubradou J."/>
            <person name="Henrissat B."/>
            <person name="Grigoriev I.V."/>
            <person name="Corradi N."/>
            <person name="Roux C."/>
            <person name="Martin F.M."/>
        </authorList>
    </citation>
    <scope>NUCLEOTIDE SEQUENCE [LARGE SCALE GENOMIC DNA]</scope>
    <source>
        <strain evidence="4 5">DAOM 227022</strain>
    </source>
</reference>
<dbReference type="Proteomes" id="UP000265703">
    <property type="component" value="Unassembled WGS sequence"/>
</dbReference>
<feature type="domain" description="DNA-directed RNA polymerase RpoA/D/Rpb3-type" evidence="3">
    <location>
        <begin position="38"/>
        <end position="113"/>
    </location>
</feature>
<dbReference type="GO" id="GO:0006351">
    <property type="term" value="P:DNA-templated transcription"/>
    <property type="evidence" value="ECO:0007669"/>
    <property type="project" value="InterPro"/>
</dbReference>
<dbReference type="GO" id="GO:0055029">
    <property type="term" value="C:nuclear DNA-directed RNA polymerase complex"/>
    <property type="evidence" value="ECO:0007669"/>
    <property type="project" value="UniProtKB-ARBA"/>
</dbReference>
<dbReference type="GO" id="GO:0003899">
    <property type="term" value="F:DNA-directed RNA polymerase activity"/>
    <property type="evidence" value="ECO:0007669"/>
    <property type="project" value="InterPro"/>
</dbReference>
<evidence type="ECO:0000259" key="3">
    <source>
        <dbReference type="Pfam" id="PF01193"/>
    </source>
</evidence>
<dbReference type="Pfam" id="PF01193">
    <property type="entry name" value="RNA_pol_L"/>
    <property type="match status" value="1"/>
</dbReference>
<dbReference type="GO" id="GO:0046983">
    <property type="term" value="F:protein dimerization activity"/>
    <property type="evidence" value="ECO:0007669"/>
    <property type="project" value="InterPro"/>
</dbReference>
<evidence type="ECO:0000313" key="5">
    <source>
        <dbReference type="Proteomes" id="UP000265703"/>
    </source>
</evidence>
<organism evidence="4 5">
    <name type="scientific">Glomus cerebriforme</name>
    <dbReference type="NCBI Taxonomy" id="658196"/>
    <lineage>
        <taxon>Eukaryota</taxon>
        <taxon>Fungi</taxon>
        <taxon>Fungi incertae sedis</taxon>
        <taxon>Mucoromycota</taxon>
        <taxon>Glomeromycotina</taxon>
        <taxon>Glomeromycetes</taxon>
        <taxon>Glomerales</taxon>
        <taxon>Glomeraceae</taxon>
        <taxon>Glomus</taxon>
    </lineage>
</organism>